<evidence type="ECO:0000313" key="2">
    <source>
        <dbReference type="Proteomes" id="UP000281553"/>
    </source>
</evidence>
<protein>
    <submittedName>
        <fullName evidence="1">Uncharacterized protein</fullName>
    </submittedName>
</protein>
<gene>
    <name evidence="1" type="ORF">DILT_LOCUS12783</name>
</gene>
<dbReference type="OrthoDB" id="10575471at2759"/>
<dbReference type="EMBL" id="UYRU01067685">
    <property type="protein sequence ID" value="VDN16952.1"/>
    <property type="molecule type" value="Genomic_DNA"/>
</dbReference>
<sequence>MVCDKTRLDYDHFPHYGQLLESQLLLASTRLSTITVHDLPFADGAKINATMTEGMQGAMDRLITDCANFGRAVNANKTVVRRQLMSTTPWMTWLRS</sequence>
<accession>A0A3P7PA37</accession>
<dbReference type="Proteomes" id="UP000281553">
    <property type="component" value="Unassembled WGS sequence"/>
</dbReference>
<evidence type="ECO:0000313" key="1">
    <source>
        <dbReference type="EMBL" id="VDN16952.1"/>
    </source>
</evidence>
<reference evidence="1 2" key="1">
    <citation type="submission" date="2018-11" db="EMBL/GenBank/DDBJ databases">
        <authorList>
            <consortium name="Pathogen Informatics"/>
        </authorList>
    </citation>
    <scope>NUCLEOTIDE SEQUENCE [LARGE SCALE GENOMIC DNA]</scope>
</reference>
<organism evidence="1 2">
    <name type="scientific">Dibothriocephalus latus</name>
    <name type="common">Fish tapeworm</name>
    <name type="synonym">Diphyllobothrium latum</name>
    <dbReference type="NCBI Taxonomy" id="60516"/>
    <lineage>
        <taxon>Eukaryota</taxon>
        <taxon>Metazoa</taxon>
        <taxon>Spiralia</taxon>
        <taxon>Lophotrochozoa</taxon>
        <taxon>Platyhelminthes</taxon>
        <taxon>Cestoda</taxon>
        <taxon>Eucestoda</taxon>
        <taxon>Diphyllobothriidea</taxon>
        <taxon>Diphyllobothriidae</taxon>
        <taxon>Dibothriocephalus</taxon>
    </lineage>
</organism>
<keyword evidence="2" id="KW-1185">Reference proteome</keyword>
<dbReference type="AlphaFoldDB" id="A0A3P7PA37"/>
<proteinExistence type="predicted"/>
<name>A0A3P7PA37_DIBLA</name>